<accession>X1UUQ5</accession>
<dbReference type="GO" id="GO:0009166">
    <property type="term" value="P:nucleotide catabolic process"/>
    <property type="evidence" value="ECO:0007669"/>
    <property type="project" value="InterPro"/>
</dbReference>
<dbReference type="InterPro" id="IPR036907">
    <property type="entry name" value="5'-Nucleotdase_C_sf"/>
</dbReference>
<gene>
    <name evidence="2" type="ORF">S12H4_61552</name>
</gene>
<feature type="transmembrane region" description="Helical" evidence="1">
    <location>
        <begin position="67"/>
        <end position="83"/>
    </location>
</feature>
<evidence type="ECO:0000256" key="1">
    <source>
        <dbReference type="SAM" id="Phobius"/>
    </source>
</evidence>
<feature type="non-terminal residue" evidence="2">
    <location>
        <position position="1"/>
    </location>
</feature>
<reference evidence="2" key="1">
    <citation type="journal article" date="2014" name="Front. Microbiol.">
        <title>High frequency of phylogenetically diverse reductive dehalogenase-homologous genes in deep subseafloor sedimentary metagenomes.</title>
        <authorList>
            <person name="Kawai M."/>
            <person name="Futagami T."/>
            <person name="Toyoda A."/>
            <person name="Takaki Y."/>
            <person name="Nishi S."/>
            <person name="Hori S."/>
            <person name="Arai W."/>
            <person name="Tsubouchi T."/>
            <person name="Morono Y."/>
            <person name="Uchiyama I."/>
            <person name="Ito T."/>
            <person name="Fujiyama A."/>
            <person name="Inagaki F."/>
            <person name="Takami H."/>
        </authorList>
    </citation>
    <scope>NUCLEOTIDE SEQUENCE</scope>
    <source>
        <strain evidence="2">Expedition CK06-06</strain>
    </source>
</reference>
<dbReference type="GO" id="GO:0016787">
    <property type="term" value="F:hydrolase activity"/>
    <property type="evidence" value="ECO:0007669"/>
    <property type="project" value="InterPro"/>
</dbReference>
<proteinExistence type="predicted"/>
<name>X1UUQ5_9ZZZZ</name>
<keyword evidence="1" id="KW-1133">Transmembrane helix</keyword>
<keyword evidence="1" id="KW-0812">Transmembrane</keyword>
<dbReference type="EMBL" id="BARW01040898">
    <property type="protein sequence ID" value="GAJ21209.1"/>
    <property type="molecule type" value="Genomic_DNA"/>
</dbReference>
<comment type="caution">
    <text evidence="2">The sequence shown here is derived from an EMBL/GenBank/DDBJ whole genome shotgun (WGS) entry which is preliminary data.</text>
</comment>
<evidence type="ECO:0000313" key="2">
    <source>
        <dbReference type="EMBL" id="GAJ21209.1"/>
    </source>
</evidence>
<protein>
    <submittedName>
        <fullName evidence="2">Uncharacterized protein</fullName>
    </submittedName>
</protein>
<dbReference type="Gene3D" id="3.90.780.10">
    <property type="entry name" value="5'-Nucleotidase, C-terminal domain"/>
    <property type="match status" value="1"/>
</dbReference>
<dbReference type="SUPFAM" id="SSF55816">
    <property type="entry name" value="5'-nucleotidase (syn. UDP-sugar hydrolase), C-terminal domain"/>
    <property type="match status" value="1"/>
</dbReference>
<organism evidence="2">
    <name type="scientific">marine sediment metagenome</name>
    <dbReference type="NCBI Taxonomy" id="412755"/>
    <lineage>
        <taxon>unclassified sequences</taxon>
        <taxon>metagenomes</taxon>
        <taxon>ecological metagenomes</taxon>
    </lineage>
</organism>
<keyword evidence="1" id="KW-0472">Membrane</keyword>
<dbReference type="AlphaFoldDB" id="X1UUQ5"/>
<sequence>LRHGGDGYDMFAENAIDAYDAGALLADAAAQYIKLHSPVSPALEGRITKVEVATLPVTGGVISIGEPAYFLVGFSLFALGWAIRRRQDA</sequence>